<feature type="compositionally biased region" description="Basic residues" evidence="1">
    <location>
        <begin position="54"/>
        <end position="73"/>
    </location>
</feature>
<organism evidence="2 3">
    <name type="scientific">Candolleomyces eurysporus</name>
    <dbReference type="NCBI Taxonomy" id="2828524"/>
    <lineage>
        <taxon>Eukaryota</taxon>
        <taxon>Fungi</taxon>
        <taxon>Dikarya</taxon>
        <taxon>Basidiomycota</taxon>
        <taxon>Agaricomycotina</taxon>
        <taxon>Agaricomycetes</taxon>
        <taxon>Agaricomycetidae</taxon>
        <taxon>Agaricales</taxon>
        <taxon>Agaricineae</taxon>
        <taxon>Psathyrellaceae</taxon>
        <taxon>Candolleomyces</taxon>
    </lineage>
</organism>
<accession>A0A9W8JFX2</accession>
<feature type="region of interest" description="Disordered" evidence="1">
    <location>
        <begin position="21"/>
        <end position="91"/>
    </location>
</feature>
<comment type="caution">
    <text evidence="2">The sequence shown here is derived from an EMBL/GenBank/DDBJ whole genome shotgun (WGS) entry which is preliminary data.</text>
</comment>
<name>A0A9W8JFX2_9AGAR</name>
<evidence type="ECO:0000313" key="3">
    <source>
        <dbReference type="Proteomes" id="UP001140091"/>
    </source>
</evidence>
<protein>
    <submittedName>
        <fullName evidence="2">Uncharacterized protein</fullName>
    </submittedName>
</protein>
<dbReference type="AlphaFoldDB" id="A0A9W8JFX2"/>
<sequence length="132" mass="14703">MAGDDLEDDFVADDLVALSEDEGVNINFEEESNDNDNDNAEAEVTPGPSDSAILKKRKRREKEKEKKAKKRKLATANEPIPQGSIAAQSPEDLEEYLATAQKKSFKDMSDFELDDIRIPGRSSLAFLQETLN</sequence>
<proteinExistence type="predicted"/>
<dbReference type="InterPro" id="IPR032704">
    <property type="entry name" value="Cms1"/>
</dbReference>
<evidence type="ECO:0000313" key="2">
    <source>
        <dbReference type="EMBL" id="KAJ2930085.1"/>
    </source>
</evidence>
<dbReference type="EMBL" id="JANBPK010000850">
    <property type="protein sequence ID" value="KAJ2930085.1"/>
    <property type="molecule type" value="Genomic_DNA"/>
</dbReference>
<keyword evidence="3" id="KW-1185">Reference proteome</keyword>
<feature type="compositionally biased region" description="Acidic residues" evidence="1">
    <location>
        <begin position="21"/>
        <end position="41"/>
    </location>
</feature>
<dbReference type="OrthoDB" id="1929311at2759"/>
<reference evidence="2" key="1">
    <citation type="submission" date="2022-06" db="EMBL/GenBank/DDBJ databases">
        <title>Genome Sequence of Candolleomyces eurysporus.</title>
        <authorList>
            <person name="Buettner E."/>
        </authorList>
    </citation>
    <scope>NUCLEOTIDE SEQUENCE</scope>
    <source>
        <strain evidence="2">VTCC 930004</strain>
    </source>
</reference>
<feature type="non-terminal residue" evidence="2">
    <location>
        <position position="1"/>
    </location>
</feature>
<evidence type="ECO:0000256" key="1">
    <source>
        <dbReference type="SAM" id="MobiDB-lite"/>
    </source>
</evidence>
<dbReference type="Pfam" id="PF14617">
    <property type="entry name" value="CMS1"/>
    <property type="match status" value="1"/>
</dbReference>
<dbReference type="Proteomes" id="UP001140091">
    <property type="component" value="Unassembled WGS sequence"/>
</dbReference>
<gene>
    <name evidence="2" type="ORF">H1R20_g7016</name>
</gene>